<keyword evidence="1" id="KW-0677">Repeat</keyword>
<feature type="non-terminal residue" evidence="3">
    <location>
        <position position="765"/>
    </location>
</feature>
<dbReference type="Pfam" id="PF05345">
    <property type="entry name" value="He_PIG"/>
    <property type="match status" value="1"/>
</dbReference>
<dbReference type="InterPro" id="IPR013320">
    <property type="entry name" value="ConA-like_dom_sf"/>
</dbReference>
<gene>
    <name evidence="3" type="ORF">METZ01_LOCUS155674</name>
</gene>
<dbReference type="Gene3D" id="2.120.10.30">
    <property type="entry name" value="TolB, C-terminal domain"/>
    <property type="match status" value="5"/>
</dbReference>
<dbReference type="PANTHER" id="PTHR46388:SF2">
    <property type="entry name" value="NHL REPEAT-CONTAINING PROTEIN 2"/>
    <property type="match status" value="1"/>
</dbReference>
<dbReference type="AlphaFoldDB" id="A0A382AMP0"/>
<dbReference type="InterPro" id="IPR001258">
    <property type="entry name" value="NHL_repeat"/>
</dbReference>
<accession>A0A382AMP0</accession>
<dbReference type="Gene3D" id="2.60.40.10">
    <property type="entry name" value="Immunoglobulins"/>
    <property type="match status" value="1"/>
</dbReference>
<feature type="domain" description="Teneurin NHL" evidence="2">
    <location>
        <begin position="269"/>
        <end position="321"/>
    </location>
</feature>
<name>A0A382AMP0_9ZZZZ</name>
<feature type="non-terminal residue" evidence="3">
    <location>
        <position position="1"/>
    </location>
</feature>
<feature type="domain" description="Teneurin NHL" evidence="2">
    <location>
        <begin position="48"/>
        <end position="98"/>
    </location>
</feature>
<dbReference type="EMBL" id="UINC01026060">
    <property type="protein sequence ID" value="SVB02820.1"/>
    <property type="molecule type" value="Genomic_DNA"/>
</dbReference>
<dbReference type="InterPro" id="IPR056822">
    <property type="entry name" value="TEN_NHL"/>
</dbReference>
<protein>
    <recommendedName>
        <fullName evidence="2">Teneurin NHL domain-containing protein</fullName>
    </recommendedName>
</protein>
<dbReference type="SUPFAM" id="SSF49899">
    <property type="entry name" value="Concanavalin A-like lectins/glucanases"/>
    <property type="match status" value="1"/>
</dbReference>
<dbReference type="Pfam" id="PF01436">
    <property type="entry name" value="NHL"/>
    <property type="match status" value="1"/>
</dbReference>
<dbReference type="Pfam" id="PF25021">
    <property type="entry name" value="TEN_NHL"/>
    <property type="match status" value="4"/>
</dbReference>
<dbReference type="CDD" id="cd14953">
    <property type="entry name" value="NHL_like_1"/>
    <property type="match status" value="1"/>
</dbReference>
<feature type="domain" description="Teneurin NHL" evidence="2">
    <location>
        <begin position="379"/>
        <end position="432"/>
    </location>
</feature>
<dbReference type="Gene3D" id="2.60.120.200">
    <property type="match status" value="1"/>
</dbReference>
<sequence>AKLQRPYGVAIDGSNNLYIADDWNNRVRKVNTSGIISTVAGTGSGGFSGDGGAATSAELSVPARVAVDSNGNLYIADLGNHRIRKVDTSGNISTIAGNGEGGFNGDDSTATSAKLNNPWGVEVDPSGNVYIADSGNNRIRKVDTSGNISAFAGTGTAGYSGDGGAATSAKLTGPEFIIIQNNNYYISDYGNYRIRKIDSNGVITTIVGSDVYNGDNILASTARIRLPRNMWMDKNDNLYFAEQLSNRIRKIDSNGVITTVAGTGEAGLSGDGGAATLAKINDPRGVTGDNAGNLYISDRGNALIRKVDTNGIISTFAGTAGTVGFSGDGGAATSAKLSFPYALTMNGGNLYFAEIYNHVIRKIDANGVISTVAGQGEQSDFSGDGGAATSAKLSTVGGVNFDSQGNMYIADYGNNRIRKVDTSGNISTVAGTGEGGYTGDGGAATSAKINAPINVIVDAADNLLIVQWSNDPAIRKVWKGSGIITTVAGTGTAGYTTDTTAIHALLSSPQGMALDSKGNLFFGEQGNNIIRKVNASYHTLTGTPTNSAAGNHSMTLTASDGQGGSATQSFTLKVIDPTAPIISSVSSSTGNGAYKIGDVIAVTTTFSETVNVTGTPQLELDTGDNSLSFDGTNDYVALNALDLSSSNGMSFSLWVQKKTGLPSSGNYETVLRQDLGGSPDFLLQFTGDSKLAFGLKTQNSGYSELKVDISSSDYINKWVHIAGFLDNTTSWSYLYVNGVKVGQNNNNSGPATNTANYKLRIGNSP</sequence>
<dbReference type="InterPro" id="IPR013783">
    <property type="entry name" value="Ig-like_fold"/>
</dbReference>
<evidence type="ECO:0000313" key="3">
    <source>
        <dbReference type="EMBL" id="SVB02820.1"/>
    </source>
</evidence>
<proteinExistence type="predicted"/>
<dbReference type="SUPFAM" id="SSF101898">
    <property type="entry name" value="NHL repeat"/>
    <property type="match status" value="2"/>
</dbReference>
<dbReference type="PANTHER" id="PTHR46388">
    <property type="entry name" value="NHL REPEAT-CONTAINING PROTEIN 2"/>
    <property type="match status" value="1"/>
</dbReference>
<organism evidence="3">
    <name type="scientific">marine metagenome</name>
    <dbReference type="NCBI Taxonomy" id="408172"/>
    <lineage>
        <taxon>unclassified sequences</taxon>
        <taxon>metagenomes</taxon>
        <taxon>ecological metagenomes</taxon>
    </lineage>
</organism>
<reference evidence="3" key="1">
    <citation type="submission" date="2018-05" db="EMBL/GenBank/DDBJ databases">
        <authorList>
            <person name="Lanie J.A."/>
            <person name="Ng W.-L."/>
            <person name="Kazmierczak K.M."/>
            <person name="Andrzejewski T.M."/>
            <person name="Davidsen T.M."/>
            <person name="Wayne K.J."/>
            <person name="Tettelin H."/>
            <person name="Glass J.I."/>
            <person name="Rusch D."/>
            <person name="Podicherti R."/>
            <person name="Tsui H.-C.T."/>
            <person name="Winkler M.E."/>
        </authorList>
    </citation>
    <scope>NUCLEOTIDE SEQUENCE</scope>
</reference>
<dbReference type="PROSITE" id="PS51125">
    <property type="entry name" value="NHL"/>
    <property type="match status" value="3"/>
</dbReference>
<feature type="domain" description="Teneurin NHL" evidence="2">
    <location>
        <begin position="160"/>
        <end position="211"/>
    </location>
</feature>
<dbReference type="InterPro" id="IPR011042">
    <property type="entry name" value="6-blade_b-propeller_TolB-like"/>
</dbReference>
<evidence type="ECO:0000259" key="2">
    <source>
        <dbReference type="Pfam" id="PF25021"/>
    </source>
</evidence>
<evidence type="ECO:0000256" key="1">
    <source>
        <dbReference type="ARBA" id="ARBA00022737"/>
    </source>
</evidence>